<dbReference type="RefSeq" id="WP_042528680.1">
    <property type="nucleotide sequence ID" value="NZ_CAXOIH010000022.1"/>
</dbReference>
<dbReference type="SUPFAM" id="SSF53163">
    <property type="entry name" value="HybD-like"/>
    <property type="match status" value="1"/>
</dbReference>
<accession>A0A0A1MML1</accession>
<dbReference type="AlphaFoldDB" id="A0A0A1MML1"/>
<dbReference type="EMBL" id="CDGG01000001">
    <property type="protein sequence ID" value="CEI80311.1"/>
    <property type="molecule type" value="Genomic_DNA"/>
</dbReference>
<dbReference type="InterPro" id="IPR009665">
    <property type="entry name" value="YyaC"/>
</dbReference>
<dbReference type="InterPro" id="IPR023430">
    <property type="entry name" value="Pept_HybD-like_dom_sf"/>
</dbReference>
<evidence type="ECO:0000313" key="1">
    <source>
        <dbReference type="EMBL" id="CEI80311.1"/>
    </source>
</evidence>
<dbReference type="Proteomes" id="UP000040453">
    <property type="component" value="Unassembled WGS sequence"/>
</dbReference>
<evidence type="ECO:0000313" key="2">
    <source>
        <dbReference type="Proteomes" id="UP000040453"/>
    </source>
</evidence>
<evidence type="ECO:0008006" key="3">
    <source>
        <dbReference type="Google" id="ProtNLM"/>
    </source>
</evidence>
<keyword evidence="2" id="KW-1185">Reference proteome</keyword>
<organism evidence="1 2">
    <name type="scientific">Oceanobacillus oncorhynchi</name>
    <dbReference type="NCBI Taxonomy" id="545501"/>
    <lineage>
        <taxon>Bacteria</taxon>
        <taxon>Bacillati</taxon>
        <taxon>Bacillota</taxon>
        <taxon>Bacilli</taxon>
        <taxon>Bacillales</taxon>
        <taxon>Bacillaceae</taxon>
        <taxon>Oceanobacillus</taxon>
    </lineage>
</organism>
<dbReference type="STRING" id="545501.BN997_00114"/>
<dbReference type="NCBIfam" id="TIGR02841">
    <property type="entry name" value="spore_YyaC"/>
    <property type="match status" value="1"/>
</dbReference>
<name>A0A0A1MML1_9BACI</name>
<protein>
    <recommendedName>
        <fullName evidence="3">Spore protease YyaC</fullName>
    </recommendedName>
</protein>
<dbReference type="OrthoDB" id="9815953at2"/>
<reference evidence="1 2" key="1">
    <citation type="submission" date="2014-11" db="EMBL/GenBank/DDBJ databases">
        <authorList>
            <person name="Urmite Genomes Urmite Genomes"/>
        </authorList>
    </citation>
    <scope>NUCLEOTIDE SEQUENCE [LARGE SCALE GENOMIC DNA]</scope>
    <source>
        <strain evidence="1 2">Oc5</strain>
    </source>
</reference>
<gene>
    <name evidence="1" type="ORF">BN997_00114</name>
</gene>
<dbReference type="Pfam" id="PF06866">
    <property type="entry name" value="DUF1256"/>
    <property type="match status" value="1"/>
</dbReference>
<sequence>MNLKTSLRIQSNHFRANYQEPDIAKTLSNQIMPWFPLKAVDYIAVFIGTDRSTGDALGPLAGMYFEEMRPRNLHVYGTIHEPVHAVNLKESLLSIYKNHEKPYLIAIDACLGKSSSVGSIIAENKPLKPGLALNKQLPQVGNMNITGVVNVSGFMEQTVLQNTRLSLVMDMALEVAGILKQVDRQLTYSRHINTVKNMI</sequence>
<proteinExistence type="predicted"/>